<sequence length="68" mass="7346">MRKKTWLFVISLVGMAASAAVLILFIPSLFRSGEQGDVWAVGVLACLTVAFAVGARYWRPSTSISDGR</sequence>
<accession>A0A839E3D2</accession>
<evidence type="ECO:0000313" key="2">
    <source>
        <dbReference type="EMBL" id="MBA8826265.1"/>
    </source>
</evidence>
<proteinExistence type="predicted"/>
<evidence type="ECO:0000256" key="1">
    <source>
        <dbReference type="SAM" id="Phobius"/>
    </source>
</evidence>
<keyword evidence="1" id="KW-0812">Transmembrane</keyword>
<feature type="transmembrane region" description="Helical" evidence="1">
    <location>
        <begin position="7"/>
        <end position="26"/>
    </location>
</feature>
<keyword evidence="1" id="KW-0472">Membrane</keyword>
<reference evidence="2 3" key="1">
    <citation type="submission" date="2020-07" db="EMBL/GenBank/DDBJ databases">
        <title>Sequencing the genomes of 1000 actinobacteria strains.</title>
        <authorList>
            <person name="Klenk H.-P."/>
        </authorList>
    </citation>
    <scope>NUCLEOTIDE SEQUENCE [LARGE SCALE GENOMIC DNA]</scope>
    <source>
        <strain evidence="2 3">DSM 45975</strain>
    </source>
</reference>
<name>A0A839E3D2_9PSEU</name>
<dbReference type="EMBL" id="JACGWZ010000005">
    <property type="protein sequence ID" value="MBA8826265.1"/>
    <property type="molecule type" value="Genomic_DNA"/>
</dbReference>
<organism evidence="2 3">
    <name type="scientific">Halosaccharopolyspora lacisalsi</name>
    <dbReference type="NCBI Taxonomy" id="1000566"/>
    <lineage>
        <taxon>Bacteria</taxon>
        <taxon>Bacillati</taxon>
        <taxon>Actinomycetota</taxon>
        <taxon>Actinomycetes</taxon>
        <taxon>Pseudonocardiales</taxon>
        <taxon>Pseudonocardiaceae</taxon>
        <taxon>Halosaccharopolyspora</taxon>
    </lineage>
</organism>
<gene>
    <name evidence="2" type="ORF">FHX42_003641</name>
</gene>
<protein>
    <submittedName>
        <fullName evidence="2">Uncharacterized protein</fullName>
    </submittedName>
</protein>
<dbReference type="RefSeq" id="WP_182545508.1">
    <property type="nucleotide sequence ID" value="NZ_JACGWZ010000005.1"/>
</dbReference>
<evidence type="ECO:0000313" key="3">
    <source>
        <dbReference type="Proteomes" id="UP000569329"/>
    </source>
</evidence>
<keyword evidence="1" id="KW-1133">Transmembrane helix</keyword>
<comment type="caution">
    <text evidence="2">The sequence shown here is derived from an EMBL/GenBank/DDBJ whole genome shotgun (WGS) entry which is preliminary data.</text>
</comment>
<feature type="transmembrane region" description="Helical" evidence="1">
    <location>
        <begin position="38"/>
        <end position="58"/>
    </location>
</feature>
<keyword evidence="3" id="KW-1185">Reference proteome</keyword>
<dbReference type="AlphaFoldDB" id="A0A839E3D2"/>
<dbReference type="Proteomes" id="UP000569329">
    <property type="component" value="Unassembled WGS sequence"/>
</dbReference>